<reference evidence="3" key="1">
    <citation type="journal article" date="2015" name="Nature">
        <title>Complex archaea that bridge the gap between prokaryotes and eukaryotes.</title>
        <authorList>
            <person name="Spang A."/>
            <person name="Saw J.H."/>
            <person name="Jorgensen S.L."/>
            <person name="Zaremba-Niedzwiedzka K."/>
            <person name="Martijn J."/>
            <person name="Lind A.E."/>
            <person name="van Eijk R."/>
            <person name="Schleper C."/>
            <person name="Guy L."/>
            <person name="Ettema T.J."/>
        </authorList>
    </citation>
    <scope>NUCLEOTIDE SEQUENCE</scope>
</reference>
<dbReference type="InterPro" id="IPR057123">
    <property type="entry name" value="STAND_NTPase4_dom"/>
</dbReference>
<dbReference type="SUPFAM" id="SSF56300">
    <property type="entry name" value="Metallo-dependent phosphatases"/>
    <property type="match status" value="1"/>
</dbReference>
<sequence length="1053" mass="121982">MIRIIHLTDFHLNKKNLDDWKSYIKKALIQKLSNIHDDGKITFIAFTGDLIDIGGKDFESAEMAFKFFKTEIITPILDALRLPIENFLIVPGNHDVVRDNDSIREELGNKAYFVNHQNISEFIKSAIEKEDFEGMKRMEPYKKFERELYKDVGVRSNITMFGSSFMLNENDTETSVGVACLNSSWRCYDENDKGSLLIGERQLISQTEFIDKALFKVCLLHHPLDALSDIENSIISSHIYKEFDLVLIGDIHENSTAMVSGVTGNSFVNIAASGLNDIRSDSRRYSNGFTIVDTDLVKNEICVKYFKYVHKSKSFVLDTDASGNDDGTFCQSIPDREEKIFAKTTQTILDSIKSNHYDLMDNHMIGVRAEIEVASIKEAFVLPPINRGNSLSEDDVCINLSQIVKSNNSHIFFGNKESGKTVLLYRLVREYVDEYQHIRRIPAYVNVDELGNKEIITAVREYLSCSIADVKELLENKEIVLLLDNLNYNEADKNVERLKRVNRFSEEYDGIQIIATGEGNISGSMPPMDYIKYCEIPFKKYFIQNLSAKEIKSIMKMWTPQINVTQLGERLDKLVSDFKSYALPSTAMSVSLFLWSTENNDRKPINSAVLLEIYVETILEKLNQENIYRNTFDFKNKLQLLSKIAQEMLINDEDDYSLKYSEFIRVIETYLNELVGFDYESSVIANYFLERKIFIRFKGDRVKFMYSCFFHFFLAKRMEFNADFKDFILSEKEYFKFSDEINYYTGLTRSDKALFETIFERFKNEFSKTDFVSDQLKGKWDKFFIIRNKDKSEENEKYESVAKRTEIVQIKENRPSEKMMEEIQNRRLLDIREPGKILKKNGDVSLERLLLIMSNVLRNSEGVEDFSLKKDAYNTLIKYLLIWTVLYREYLLDYILTNKKLPQSFPNNMPVARILMDVPIFVQGGMFKHLGSAKLAPVILSKIKADSLGLNSTKSDLESYISVALYADVQGSGFPTHLKNFIKRVKNNPVRDYLHYKLAYYYYTRTSKGSSNEELYLGLLTDLRIKSQNLPGRMKEAVKKQIQDSKKKFLGNN</sequence>
<feature type="domain" description="STAND NTPase 4 small alpha/beta" evidence="2">
    <location>
        <begin position="656"/>
        <end position="714"/>
    </location>
</feature>
<gene>
    <name evidence="3" type="ORF">LCGC14_0710570</name>
</gene>
<accession>A0A0F9TMQ6</accession>
<dbReference type="SUPFAM" id="SSF52540">
    <property type="entry name" value="P-loop containing nucleoside triphosphate hydrolases"/>
    <property type="match status" value="1"/>
</dbReference>
<dbReference type="PANTHER" id="PTHR31302">
    <property type="entry name" value="TRANSMEMBRANE PROTEIN WITH METALLOPHOSPHOESTERASE DOMAIN-RELATED"/>
    <property type="match status" value="1"/>
</dbReference>
<proteinExistence type="predicted"/>
<name>A0A0F9TMQ6_9ZZZZ</name>
<dbReference type="InterPro" id="IPR051158">
    <property type="entry name" value="Metallophosphoesterase_sf"/>
</dbReference>
<dbReference type="Pfam" id="PF24406">
    <property type="entry name" value="nSTAND_NTPase4"/>
    <property type="match status" value="1"/>
</dbReference>
<protein>
    <submittedName>
        <fullName evidence="3">Uncharacterized protein</fullName>
    </submittedName>
</protein>
<dbReference type="Gene3D" id="3.60.21.10">
    <property type="match status" value="1"/>
</dbReference>
<dbReference type="InterPro" id="IPR029052">
    <property type="entry name" value="Metallo-depent_PP-like"/>
</dbReference>
<dbReference type="PANTHER" id="PTHR31302:SF0">
    <property type="entry name" value="TRANSMEMBRANE PROTEIN WITH METALLOPHOSPHOESTERASE DOMAIN"/>
    <property type="match status" value="1"/>
</dbReference>
<evidence type="ECO:0000259" key="2">
    <source>
        <dbReference type="Pfam" id="PF24406"/>
    </source>
</evidence>
<feature type="domain" description="Calcineurin-like phosphoesterase" evidence="1">
    <location>
        <begin position="2"/>
        <end position="253"/>
    </location>
</feature>
<evidence type="ECO:0000313" key="3">
    <source>
        <dbReference type="EMBL" id="KKN42708.1"/>
    </source>
</evidence>
<evidence type="ECO:0000259" key="1">
    <source>
        <dbReference type="Pfam" id="PF00149"/>
    </source>
</evidence>
<dbReference type="EMBL" id="LAZR01001562">
    <property type="protein sequence ID" value="KKN42708.1"/>
    <property type="molecule type" value="Genomic_DNA"/>
</dbReference>
<dbReference type="InterPro" id="IPR004843">
    <property type="entry name" value="Calcineurin-like_PHP"/>
</dbReference>
<dbReference type="GO" id="GO:0016787">
    <property type="term" value="F:hydrolase activity"/>
    <property type="evidence" value="ECO:0007669"/>
    <property type="project" value="InterPro"/>
</dbReference>
<dbReference type="InterPro" id="IPR027417">
    <property type="entry name" value="P-loop_NTPase"/>
</dbReference>
<dbReference type="AlphaFoldDB" id="A0A0F9TMQ6"/>
<comment type="caution">
    <text evidence="3">The sequence shown here is derived from an EMBL/GenBank/DDBJ whole genome shotgun (WGS) entry which is preliminary data.</text>
</comment>
<organism evidence="3">
    <name type="scientific">marine sediment metagenome</name>
    <dbReference type="NCBI Taxonomy" id="412755"/>
    <lineage>
        <taxon>unclassified sequences</taxon>
        <taxon>metagenomes</taxon>
        <taxon>ecological metagenomes</taxon>
    </lineage>
</organism>
<dbReference type="Pfam" id="PF00149">
    <property type="entry name" value="Metallophos"/>
    <property type="match status" value="1"/>
</dbReference>